<dbReference type="AlphaFoldDB" id="A0A839F791"/>
<keyword evidence="2" id="KW-1185">Reference proteome</keyword>
<name>A0A839F791_9GAMM</name>
<organism evidence="1 2">
    <name type="scientific">Dokdonella fugitiva</name>
    <dbReference type="NCBI Taxonomy" id="328517"/>
    <lineage>
        <taxon>Bacteria</taxon>
        <taxon>Pseudomonadati</taxon>
        <taxon>Pseudomonadota</taxon>
        <taxon>Gammaproteobacteria</taxon>
        <taxon>Lysobacterales</taxon>
        <taxon>Rhodanobacteraceae</taxon>
        <taxon>Dokdonella</taxon>
    </lineage>
</organism>
<comment type="caution">
    <text evidence="1">The sequence shown here is derived from an EMBL/GenBank/DDBJ whole genome shotgun (WGS) entry which is preliminary data.</text>
</comment>
<dbReference type="RefSeq" id="WP_182531984.1">
    <property type="nucleotide sequence ID" value="NZ_JACGXL010000005.1"/>
</dbReference>
<reference evidence="1 2" key="1">
    <citation type="submission" date="2020-07" db="EMBL/GenBank/DDBJ databases">
        <title>Genomic Encyclopedia of Type Strains, Phase IV (KMG-V): Genome sequencing to study the core and pangenomes of soil and plant-associated prokaryotes.</title>
        <authorList>
            <person name="Whitman W."/>
        </authorList>
    </citation>
    <scope>NUCLEOTIDE SEQUENCE [LARGE SCALE GENOMIC DNA]</scope>
    <source>
        <strain evidence="1 2">RH2WT43</strain>
    </source>
</reference>
<dbReference type="Proteomes" id="UP000550401">
    <property type="component" value="Unassembled WGS sequence"/>
</dbReference>
<proteinExistence type="predicted"/>
<sequence length="49" mass="5292">MLLRRLHALTDRAVTDRGTGACATMTRTITTSTTTTTSTTIVVRVPARD</sequence>
<evidence type="ECO:0000313" key="2">
    <source>
        <dbReference type="Proteomes" id="UP000550401"/>
    </source>
</evidence>
<gene>
    <name evidence="1" type="ORF">FHW12_003176</name>
</gene>
<protein>
    <submittedName>
        <fullName evidence="1">Uncharacterized protein</fullName>
    </submittedName>
</protein>
<evidence type="ECO:0000313" key="1">
    <source>
        <dbReference type="EMBL" id="MBA8888940.1"/>
    </source>
</evidence>
<accession>A0A839F791</accession>
<dbReference type="EMBL" id="JACGXL010000005">
    <property type="protein sequence ID" value="MBA8888940.1"/>
    <property type="molecule type" value="Genomic_DNA"/>
</dbReference>